<proteinExistence type="predicted"/>
<evidence type="ECO:0000313" key="1">
    <source>
        <dbReference type="EMBL" id="SEP53734.1"/>
    </source>
</evidence>
<organism evidence="1 2">
    <name type="scientific">Amycolatopsis saalfeldensis</name>
    <dbReference type="NCBI Taxonomy" id="394193"/>
    <lineage>
        <taxon>Bacteria</taxon>
        <taxon>Bacillati</taxon>
        <taxon>Actinomycetota</taxon>
        <taxon>Actinomycetes</taxon>
        <taxon>Pseudonocardiales</taxon>
        <taxon>Pseudonocardiaceae</taxon>
        <taxon>Amycolatopsis</taxon>
    </lineage>
</organism>
<keyword evidence="2" id="KW-1185">Reference proteome</keyword>
<accession>A0A1H8YNG3</accession>
<dbReference type="STRING" id="394193.SAMN04489732_13036"/>
<protein>
    <recommendedName>
        <fullName evidence="3">Transcriptional regulator</fullName>
    </recommendedName>
</protein>
<dbReference type="Proteomes" id="UP000198582">
    <property type="component" value="Unassembled WGS sequence"/>
</dbReference>
<gene>
    <name evidence="1" type="ORF">SAMN04489732_13036</name>
</gene>
<evidence type="ECO:0000313" key="2">
    <source>
        <dbReference type="Proteomes" id="UP000198582"/>
    </source>
</evidence>
<reference evidence="1 2" key="1">
    <citation type="submission" date="2016-10" db="EMBL/GenBank/DDBJ databases">
        <authorList>
            <person name="de Groot N.N."/>
        </authorList>
    </citation>
    <scope>NUCLEOTIDE SEQUENCE [LARGE SCALE GENOMIC DNA]</scope>
    <source>
        <strain evidence="1 2">DSM 44993</strain>
    </source>
</reference>
<dbReference type="EMBL" id="FOEF01000030">
    <property type="protein sequence ID" value="SEP53734.1"/>
    <property type="molecule type" value="Genomic_DNA"/>
</dbReference>
<evidence type="ECO:0008006" key="3">
    <source>
        <dbReference type="Google" id="ProtNLM"/>
    </source>
</evidence>
<name>A0A1H8YNG3_9PSEU</name>
<dbReference type="AlphaFoldDB" id="A0A1H8YNG3"/>
<sequence length="442" mass="48174">MGRSGPHTEKSENRNEVLCKHLERLDWSLRGFAHRVRERCEAVGVPHTVSPSTVSRWCTSNAKPGAELAAAVCHVLSSALRRHVTPESLGWSSDTTRIAAESLEYRDVAHAVHMLSKLWTLDAMRKRTVVQSAFSASVFGVASREALVMPPDTVISGRGPYKVSAADIDLLDDQTRLFGKLDAQYGGGKFRSVFSSFLATHAAPMLNGTFSTRRGHRLFGSVVDAVLTVASMAYDDQLPGLAQRYDLQAMRLAQAIGDRARITRVHIHQARLAATQGGRDDVLAHARSAVLAAAGAPQLVRAYAAITEARAWALNDSPAQVLDAVSRARDHFQRARPSTTPAWIAWFDRPELEGQAAWALAVAGLAEPGTQALKETTNLPSKRTRDAVELLITGAELARLRGDTAEHTSLTSRASLLSQHLQSRRLTERIGRLLAGEPLHDF</sequence>